<keyword evidence="1" id="KW-0689">Ribosomal protein</keyword>
<organism evidence="1 2">
    <name type="scientific">Candidatus Falkowbacteria bacterium CG10_big_fil_rev_8_21_14_0_10_37_6</name>
    <dbReference type="NCBI Taxonomy" id="1974563"/>
    <lineage>
        <taxon>Bacteria</taxon>
        <taxon>Candidatus Falkowiibacteriota</taxon>
    </lineage>
</organism>
<dbReference type="GO" id="GO:0005840">
    <property type="term" value="C:ribosome"/>
    <property type="evidence" value="ECO:0007669"/>
    <property type="project" value="UniProtKB-KW"/>
</dbReference>
<dbReference type="InterPro" id="IPR012340">
    <property type="entry name" value="NA-bd_OB-fold"/>
</dbReference>
<evidence type="ECO:0000313" key="1">
    <source>
        <dbReference type="EMBL" id="PIR94964.1"/>
    </source>
</evidence>
<name>A0A2H0V778_9BACT</name>
<feature type="non-terminal residue" evidence="1">
    <location>
        <position position="38"/>
    </location>
</feature>
<evidence type="ECO:0000313" key="2">
    <source>
        <dbReference type="Proteomes" id="UP000228614"/>
    </source>
</evidence>
<keyword evidence="1" id="KW-0687">Ribonucleoprotein</keyword>
<comment type="caution">
    <text evidence="1">The sequence shown here is derived from an EMBL/GenBank/DDBJ whole genome shotgun (WGS) entry which is preliminary data.</text>
</comment>
<proteinExistence type="predicted"/>
<dbReference type="Gene3D" id="2.40.50.140">
    <property type="entry name" value="Nucleic acid-binding proteins"/>
    <property type="match status" value="1"/>
</dbReference>
<protein>
    <submittedName>
        <fullName evidence="1">30S ribosomal protein S17</fullName>
    </submittedName>
</protein>
<reference evidence="2" key="1">
    <citation type="submission" date="2017-09" db="EMBL/GenBank/DDBJ databases">
        <title>Depth-based differentiation of microbial function through sediment-hosted aquifers and enrichment of novel symbionts in the deep terrestrial subsurface.</title>
        <authorList>
            <person name="Probst A.J."/>
            <person name="Ladd B."/>
            <person name="Jarett J.K."/>
            <person name="Geller-Mcgrath D.E."/>
            <person name="Sieber C.M.K."/>
            <person name="Emerson J.B."/>
            <person name="Anantharaman K."/>
            <person name="Thomas B.C."/>
            <person name="Malmstrom R."/>
            <person name="Stieglmeier M."/>
            <person name="Klingl A."/>
            <person name="Woyke T."/>
            <person name="Ryan C.M."/>
            <person name="Banfield J.F."/>
        </authorList>
    </citation>
    <scope>NUCLEOTIDE SEQUENCE [LARGE SCALE GENOMIC DNA]</scope>
</reference>
<dbReference type="AlphaFoldDB" id="A0A2H0V778"/>
<dbReference type="Proteomes" id="UP000228614">
    <property type="component" value="Unassembled WGS sequence"/>
</dbReference>
<dbReference type="EMBL" id="PFAN01000070">
    <property type="protein sequence ID" value="PIR94964.1"/>
    <property type="molecule type" value="Genomic_DNA"/>
</dbReference>
<accession>A0A2H0V778</accession>
<sequence length="38" mass="4346">MAEEKVKNKENNKEKVIRKFSGVVVSDKIDKTIVVKVD</sequence>
<gene>
    <name evidence="1" type="ORF">COT95_01335</name>
</gene>